<feature type="coiled-coil region" evidence="13">
    <location>
        <begin position="99"/>
        <end position="126"/>
    </location>
</feature>
<dbReference type="FunFam" id="3.30.70.1230:FF:000035">
    <property type="entry name" value="Guanylate cyclase"/>
    <property type="match status" value="1"/>
</dbReference>
<keyword evidence="12" id="KW-0141">cGMP biosynthesis</keyword>
<evidence type="ECO:0000256" key="8">
    <source>
        <dbReference type="ARBA" id="ARBA00023134"/>
    </source>
</evidence>
<keyword evidence="16" id="KW-1185">Reference proteome</keyword>
<dbReference type="SMART" id="SM00044">
    <property type="entry name" value="CYCc"/>
    <property type="match status" value="1"/>
</dbReference>
<evidence type="ECO:0000256" key="11">
    <source>
        <dbReference type="ARBA" id="ARBA00023239"/>
    </source>
</evidence>
<dbReference type="AlphaFoldDB" id="A0A183UXT6"/>
<dbReference type="Pfam" id="PF00211">
    <property type="entry name" value="Guanylate_cyc"/>
    <property type="match status" value="1"/>
</dbReference>
<organism evidence="16 17">
    <name type="scientific">Toxocara canis</name>
    <name type="common">Canine roundworm</name>
    <dbReference type="NCBI Taxonomy" id="6265"/>
    <lineage>
        <taxon>Eukaryota</taxon>
        <taxon>Metazoa</taxon>
        <taxon>Ecdysozoa</taxon>
        <taxon>Nematoda</taxon>
        <taxon>Chromadorea</taxon>
        <taxon>Rhabditida</taxon>
        <taxon>Spirurina</taxon>
        <taxon>Ascaridomorpha</taxon>
        <taxon>Ascaridoidea</taxon>
        <taxon>Toxocaridae</taxon>
        <taxon>Toxocara</taxon>
    </lineage>
</organism>
<dbReference type="GO" id="GO:0005525">
    <property type="term" value="F:GTP binding"/>
    <property type="evidence" value="ECO:0007669"/>
    <property type="project" value="UniProtKB-KW"/>
</dbReference>
<evidence type="ECO:0000256" key="10">
    <source>
        <dbReference type="ARBA" id="ARBA00023180"/>
    </source>
</evidence>
<keyword evidence="6" id="KW-0460">Magnesium</keyword>
<dbReference type="SUPFAM" id="SSF55073">
    <property type="entry name" value="Nucleotide cyclase"/>
    <property type="match status" value="1"/>
</dbReference>
<dbReference type="GO" id="GO:0004016">
    <property type="term" value="F:adenylate cyclase activity"/>
    <property type="evidence" value="ECO:0007669"/>
    <property type="project" value="TreeGrafter"/>
</dbReference>
<keyword evidence="10" id="KW-0325">Glycoprotein</keyword>
<dbReference type="Gene3D" id="3.30.70.1230">
    <property type="entry name" value="Nucleotide cyclase"/>
    <property type="match status" value="1"/>
</dbReference>
<evidence type="ECO:0000256" key="13">
    <source>
        <dbReference type="SAM" id="Coils"/>
    </source>
</evidence>
<comment type="subcellular location">
    <subcellularLocation>
        <location evidence="2">Membrane</location>
    </subcellularLocation>
</comment>
<dbReference type="Gene3D" id="6.10.250.780">
    <property type="match status" value="1"/>
</dbReference>
<keyword evidence="7" id="KW-1133">Transmembrane helix</keyword>
<keyword evidence="4" id="KW-0812">Transmembrane</keyword>
<name>A0A183UXT6_TOXCA</name>
<evidence type="ECO:0000256" key="6">
    <source>
        <dbReference type="ARBA" id="ARBA00022842"/>
    </source>
</evidence>
<reference evidence="17" key="1">
    <citation type="submission" date="2016-06" db="UniProtKB">
        <authorList>
            <consortium name="WormBaseParasite"/>
        </authorList>
    </citation>
    <scope>IDENTIFICATION</scope>
</reference>
<keyword evidence="8" id="KW-0342">GTP-binding</keyword>
<evidence type="ECO:0000256" key="3">
    <source>
        <dbReference type="ARBA" id="ARBA00012202"/>
    </source>
</evidence>
<dbReference type="PANTHER" id="PTHR11920:SF498">
    <property type="entry name" value="RECEPTOR-TYPE GUANYLATE CYCLASE GCY-8"/>
    <property type="match status" value="1"/>
</dbReference>
<feature type="domain" description="Guanylate cyclase" evidence="14">
    <location>
        <begin position="162"/>
        <end position="289"/>
    </location>
</feature>
<accession>A0A183UXT6</accession>
<keyword evidence="5" id="KW-0547">Nucleotide-binding</keyword>
<dbReference type="GO" id="GO:0042330">
    <property type="term" value="P:taxis"/>
    <property type="evidence" value="ECO:0007669"/>
    <property type="project" value="UniProtKB-ARBA"/>
</dbReference>
<evidence type="ECO:0000256" key="7">
    <source>
        <dbReference type="ARBA" id="ARBA00022989"/>
    </source>
</evidence>
<keyword evidence="11" id="KW-0456">Lyase</keyword>
<dbReference type="GO" id="GO:0005886">
    <property type="term" value="C:plasma membrane"/>
    <property type="evidence" value="ECO:0007669"/>
    <property type="project" value="TreeGrafter"/>
</dbReference>
<keyword evidence="13" id="KW-0175">Coiled coil</keyword>
<dbReference type="Proteomes" id="UP000050794">
    <property type="component" value="Unassembled WGS sequence"/>
</dbReference>
<dbReference type="GO" id="GO:0009266">
    <property type="term" value="P:response to temperature stimulus"/>
    <property type="evidence" value="ECO:0007669"/>
    <property type="project" value="UniProtKB-ARBA"/>
</dbReference>
<dbReference type="GO" id="GO:0009582">
    <property type="term" value="P:detection of abiotic stimulus"/>
    <property type="evidence" value="ECO:0007669"/>
    <property type="project" value="UniProtKB-ARBA"/>
</dbReference>
<evidence type="ECO:0000256" key="2">
    <source>
        <dbReference type="ARBA" id="ARBA00004370"/>
    </source>
</evidence>
<dbReference type="PROSITE" id="PS50125">
    <property type="entry name" value="GUANYLATE_CYCLASE_2"/>
    <property type="match status" value="1"/>
</dbReference>
<evidence type="ECO:0000313" key="17">
    <source>
        <dbReference type="WBParaSite" id="TCNE_0001330601-mRNA-1"/>
    </source>
</evidence>
<proteinExistence type="predicted"/>
<dbReference type="GO" id="GO:0001653">
    <property type="term" value="F:peptide receptor activity"/>
    <property type="evidence" value="ECO:0007669"/>
    <property type="project" value="TreeGrafter"/>
</dbReference>
<dbReference type="WBParaSite" id="TCNE_0001330601-mRNA-1">
    <property type="protein sequence ID" value="TCNE_0001330601-mRNA-1"/>
    <property type="gene ID" value="TCNE_0001330601"/>
</dbReference>
<protein>
    <recommendedName>
        <fullName evidence="3">guanylate cyclase</fullName>
        <ecNumber evidence="3">4.6.1.2</ecNumber>
    </recommendedName>
</protein>
<dbReference type="GO" id="GO:0035556">
    <property type="term" value="P:intracellular signal transduction"/>
    <property type="evidence" value="ECO:0007669"/>
    <property type="project" value="InterPro"/>
</dbReference>
<evidence type="ECO:0000256" key="9">
    <source>
        <dbReference type="ARBA" id="ARBA00023136"/>
    </source>
</evidence>
<reference evidence="15 16" key="2">
    <citation type="submission" date="2018-11" db="EMBL/GenBank/DDBJ databases">
        <authorList>
            <consortium name="Pathogen Informatics"/>
        </authorList>
    </citation>
    <scope>NUCLEOTIDE SEQUENCE [LARGE SCALE GENOMIC DNA]</scope>
</reference>
<dbReference type="GO" id="GO:0009581">
    <property type="term" value="P:detection of external stimulus"/>
    <property type="evidence" value="ECO:0007669"/>
    <property type="project" value="UniProtKB-ARBA"/>
</dbReference>
<dbReference type="CDD" id="cd07302">
    <property type="entry name" value="CHD"/>
    <property type="match status" value="1"/>
</dbReference>
<evidence type="ECO:0000313" key="16">
    <source>
        <dbReference type="Proteomes" id="UP000050794"/>
    </source>
</evidence>
<evidence type="ECO:0000256" key="5">
    <source>
        <dbReference type="ARBA" id="ARBA00022741"/>
    </source>
</evidence>
<evidence type="ECO:0000313" key="15">
    <source>
        <dbReference type="EMBL" id="VDM44627.1"/>
    </source>
</evidence>
<sequence>MTIYEILFRALRFLASQDINELLDVIKDGSKVIKPQVQDCNKLHLNMSALITDCWHGTAEMCPSVRRITLNVETHFKMSGAKGSDQCKKVRYCRKGSLVDQKTRTIEQYANNIEKLIAERTGMLEEANVRADRLLSQLLPKCTANELKNGRPVPPKTFTQSGVIFCDLVGFTYIWSNATPQEVVSMSNSVYSGFDGHQSSRSVETAGDAYSVVSGVPEENGIRHVSAIAAISIGIHNFLVGYVVPDRKDEKIKVRLGFHTGPVAAAVVGLNMPRYCLFGDTVNMASRMESTGEAEATQISDASQMMFGQHYPKYITSLRGPVEVECKRTCLTYWLEGVEGYTTTAITARTHIANYKNLVC</sequence>
<keyword evidence="9" id="KW-0472">Membrane</keyword>
<dbReference type="InterPro" id="IPR050401">
    <property type="entry name" value="Cyclic_nucleotide_synthase"/>
</dbReference>
<evidence type="ECO:0000259" key="14">
    <source>
        <dbReference type="PROSITE" id="PS50125"/>
    </source>
</evidence>
<dbReference type="InterPro" id="IPR029787">
    <property type="entry name" value="Nucleotide_cyclase"/>
</dbReference>
<dbReference type="GO" id="GO:0007168">
    <property type="term" value="P:receptor guanylyl cyclase signaling pathway"/>
    <property type="evidence" value="ECO:0007669"/>
    <property type="project" value="TreeGrafter"/>
</dbReference>
<gene>
    <name evidence="15" type="ORF">TCNE_LOCUS13306</name>
</gene>
<dbReference type="EC" id="4.6.1.2" evidence="3"/>
<dbReference type="GO" id="GO:0004383">
    <property type="term" value="F:guanylate cyclase activity"/>
    <property type="evidence" value="ECO:0007669"/>
    <property type="project" value="UniProtKB-EC"/>
</dbReference>
<dbReference type="GO" id="GO:0043005">
    <property type="term" value="C:neuron projection"/>
    <property type="evidence" value="ECO:0007669"/>
    <property type="project" value="UniProtKB-ARBA"/>
</dbReference>
<dbReference type="EMBL" id="UYWY01021664">
    <property type="protein sequence ID" value="VDM44627.1"/>
    <property type="molecule type" value="Genomic_DNA"/>
</dbReference>
<evidence type="ECO:0000256" key="12">
    <source>
        <dbReference type="ARBA" id="ARBA00023293"/>
    </source>
</evidence>
<dbReference type="PANTHER" id="PTHR11920">
    <property type="entry name" value="GUANYLYL CYCLASE"/>
    <property type="match status" value="1"/>
</dbReference>
<evidence type="ECO:0000256" key="4">
    <source>
        <dbReference type="ARBA" id="ARBA00022692"/>
    </source>
</evidence>
<comment type="catalytic activity">
    <reaction evidence="1">
        <text>GTP = 3',5'-cyclic GMP + diphosphate</text>
        <dbReference type="Rhea" id="RHEA:13665"/>
        <dbReference type="ChEBI" id="CHEBI:33019"/>
        <dbReference type="ChEBI" id="CHEBI:37565"/>
        <dbReference type="ChEBI" id="CHEBI:57746"/>
        <dbReference type="EC" id="4.6.1.2"/>
    </reaction>
</comment>
<dbReference type="InterPro" id="IPR001054">
    <property type="entry name" value="A/G_cyclase"/>
</dbReference>
<evidence type="ECO:0000256" key="1">
    <source>
        <dbReference type="ARBA" id="ARBA00001436"/>
    </source>
</evidence>